<dbReference type="AlphaFoldDB" id="A0A8H6N6D0"/>
<gene>
    <name evidence="1" type="ORF">CPLU01_12602</name>
</gene>
<name>A0A8H6N6D0_9PEZI</name>
<protein>
    <submittedName>
        <fullName evidence="1">Uncharacterized protein</fullName>
    </submittedName>
</protein>
<accession>A0A8H6N6D0</accession>
<sequence>MLPMGTPRDPAFFSFCFVFSLLSGTGYEQRVGSFG</sequence>
<dbReference type="Proteomes" id="UP000654918">
    <property type="component" value="Unassembled WGS sequence"/>
</dbReference>
<evidence type="ECO:0000313" key="2">
    <source>
        <dbReference type="Proteomes" id="UP000654918"/>
    </source>
</evidence>
<keyword evidence="2" id="KW-1185">Reference proteome</keyword>
<evidence type="ECO:0000313" key="1">
    <source>
        <dbReference type="EMBL" id="KAF6821116.1"/>
    </source>
</evidence>
<comment type="caution">
    <text evidence="1">The sequence shown here is derived from an EMBL/GenBank/DDBJ whole genome shotgun (WGS) entry which is preliminary data.</text>
</comment>
<organism evidence="1 2">
    <name type="scientific">Colletotrichum plurivorum</name>
    <dbReference type="NCBI Taxonomy" id="2175906"/>
    <lineage>
        <taxon>Eukaryota</taxon>
        <taxon>Fungi</taxon>
        <taxon>Dikarya</taxon>
        <taxon>Ascomycota</taxon>
        <taxon>Pezizomycotina</taxon>
        <taxon>Sordariomycetes</taxon>
        <taxon>Hypocreomycetidae</taxon>
        <taxon>Glomerellales</taxon>
        <taxon>Glomerellaceae</taxon>
        <taxon>Colletotrichum</taxon>
        <taxon>Colletotrichum orchidearum species complex</taxon>
    </lineage>
</organism>
<reference evidence="1" key="1">
    <citation type="journal article" date="2020" name="Phytopathology">
        <title>Genome Sequence Resources of Colletotrichum truncatum, C. plurivorum, C. musicola, and C. sojae: Four Species Pathogenic to Soybean (Glycine max).</title>
        <authorList>
            <person name="Rogerio F."/>
            <person name="Boufleur T.R."/>
            <person name="Ciampi-Guillardi M."/>
            <person name="Sukno S.A."/>
            <person name="Thon M.R."/>
            <person name="Massola Junior N.S."/>
            <person name="Baroncelli R."/>
        </authorList>
    </citation>
    <scope>NUCLEOTIDE SEQUENCE</scope>
    <source>
        <strain evidence="1">LFN00145</strain>
    </source>
</reference>
<proteinExistence type="predicted"/>
<dbReference type="EMBL" id="WIGO01000264">
    <property type="protein sequence ID" value="KAF6821116.1"/>
    <property type="molecule type" value="Genomic_DNA"/>
</dbReference>